<organism evidence="3 5">
    <name type="scientific">Pandoraea pulmonicola</name>
    <dbReference type="NCBI Taxonomy" id="93221"/>
    <lineage>
        <taxon>Bacteria</taxon>
        <taxon>Pseudomonadati</taxon>
        <taxon>Pseudomonadota</taxon>
        <taxon>Betaproteobacteria</taxon>
        <taxon>Burkholderiales</taxon>
        <taxon>Burkholderiaceae</taxon>
        <taxon>Pandoraea</taxon>
    </lineage>
</organism>
<evidence type="ECO:0000313" key="4">
    <source>
        <dbReference type="Proteomes" id="UP000035086"/>
    </source>
</evidence>
<dbReference type="KEGG" id="ppul:RO07_20850"/>
<evidence type="ECO:0000313" key="5">
    <source>
        <dbReference type="Proteomes" id="UP000254589"/>
    </source>
</evidence>
<feature type="region of interest" description="Disordered" evidence="1">
    <location>
        <begin position="325"/>
        <end position="352"/>
    </location>
</feature>
<accession>A0AAJ4Z843</accession>
<sequence length="376" mass="41527">MVSRVANAETLLSRVQDSSIFIVANQGKPIQVASDANPFSGSVHHVDNADANTHLLSRRKDYPSFAEALAFFRRLECQAELAPDSRGKGAYPKIAMQRDFPHNTCLDAPADCHVTSRTAEVDALLPGEALQVVAKRPFSAEKPHGENSYEPESQGNDAYCALEYLGHYFGTAPKDIEPFARGQVLYGRWHGVLDAPETFSEVAHLARSVDEKTAHSTVDHMAKISSDESEDSVTRVRAKYMAEFIATVRGCEPKISRSQMHQHSTPSPQVDLQKREYGLLHGAGDATPRSLGTNSIGIVQIVSDQSFGPIAKNSLGNAALESTLPRLPKRKNGPDKDSFIRRHVKPLNDNPDNPEYITTFLKQIQARFVMPQRRRS</sequence>
<dbReference type="EMBL" id="UGSJ01000001">
    <property type="protein sequence ID" value="SUA88573.1"/>
    <property type="molecule type" value="Genomic_DNA"/>
</dbReference>
<evidence type="ECO:0000313" key="3">
    <source>
        <dbReference type="EMBL" id="SUA88573.1"/>
    </source>
</evidence>
<dbReference type="EMBL" id="CP010310">
    <property type="protein sequence ID" value="AJC22324.1"/>
    <property type="molecule type" value="Genomic_DNA"/>
</dbReference>
<reference evidence="3 5" key="3">
    <citation type="submission" date="2018-06" db="EMBL/GenBank/DDBJ databases">
        <authorList>
            <consortium name="Pathogen Informatics"/>
            <person name="Doyle S."/>
        </authorList>
    </citation>
    <scope>NUCLEOTIDE SEQUENCE [LARGE SCALE GENOMIC DNA]</scope>
    <source>
        <strain evidence="3 5">NCTC13159</strain>
    </source>
</reference>
<evidence type="ECO:0000313" key="2">
    <source>
        <dbReference type="EMBL" id="AJC22324.1"/>
    </source>
</evidence>
<name>A0AAJ4Z843_PANPU</name>
<protein>
    <submittedName>
        <fullName evidence="3">Uncharacterized protein</fullName>
    </submittedName>
</protein>
<dbReference type="Proteomes" id="UP000254589">
    <property type="component" value="Unassembled WGS sequence"/>
</dbReference>
<keyword evidence="4" id="KW-1185">Reference proteome</keyword>
<dbReference type="AlphaFoldDB" id="A0AAJ4Z843"/>
<gene>
    <name evidence="3" type="ORF">NCTC13159_00022</name>
    <name evidence="2" type="ORF">RO07_20850</name>
</gene>
<proteinExistence type="predicted"/>
<reference evidence="2" key="2">
    <citation type="submission" date="2016-11" db="EMBL/GenBank/DDBJ databases">
        <title>Complete Genome Sequencing of Pandoraea pulmonicola DSM 16583.</title>
        <authorList>
            <person name="Chan K.-G."/>
        </authorList>
    </citation>
    <scope>NUCLEOTIDE SEQUENCE</scope>
    <source>
        <strain evidence="2">DSM 16583</strain>
    </source>
</reference>
<dbReference type="Proteomes" id="UP000035086">
    <property type="component" value="Chromosome"/>
</dbReference>
<evidence type="ECO:0000256" key="1">
    <source>
        <dbReference type="SAM" id="MobiDB-lite"/>
    </source>
</evidence>
<reference evidence="4" key="1">
    <citation type="submission" date="2014-12" db="EMBL/GenBank/DDBJ databases">
        <title>Complete Genome Sequencing of Pandoraea pulmonicola DSM 16583.</title>
        <authorList>
            <person name="Chan K.-G."/>
        </authorList>
    </citation>
    <scope>NUCLEOTIDE SEQUENCE [LARGE SCALE GENOMIC DNA]</scope>
    <source>
        <strain evidence="4">DSM 16583</strain>
    </source>
</reference>